<proteinExistence type="predicted"/>
<reference evidence="1 2" key="1">
    <citation type="submission" date="2017-07" db="EMBL/GenBank/DDBJ databases">
        <authorList>
            <person name="Talla V."/>
            <person name="Backstrom N."/>
        </authorList>
    </citation>
    <scope>NUCLEOTIDE SEQUENCE [LARGE SCALE GENOMIC DNA]</scope>
</reference>
<protein>
    <submittedName>
        <fullName evidence="1">Uncharacterized protein</fullName>
    </submittedName>
</protein>
<dbReference type="AlphaFoldDB" id="A0A5E4QPM2"/>
<dbReference type="EMBL" id="FZQP02004444">
    <property type="protein sequence ID" value="VVC99954.1"/>
    <property type="molecule type" value="Genomic_DNA"/>
</dbReference>
<name>A0A5E4QPM2_9NEOP</name>
<evidence type="ECO:0000313" key="2">
    <source>
        <dbReference type="Proteomes" id="UP000324832"/>
    </source>
</evidence>
<evidence type="ECO:0000313" key="1">
    <source>
        <dbReference type="EMBL" id="VVC99954.1"/>
    </source>
</evidence>
<keyword evidence="2" id="KW-1185">Reference proteome</keyword>
<dbReference type="Proteomes" id="UP000324832">
    <property type="component" value="Unassembled WGS sequence"/>
</dbReference>
<organism evidence="1 2">
    <name type="scientific">Leptidea sinapis</name>
    <dbReference type="NCBI Taxonomy" id="189913"/>
    <lineage>
        <taxon>Eukaryota</taxon>
        <taxon>Metazoa</taxon>
        <taxon>Ecdysozoa</taxon>
        <taxon>Arthropoda</taxon>
        <taxon>Hexapoda</taxon>
        <taxon>Insecta</taxon>
        <taxon>Pterygota</taxon>
        <taxon>Neoptera</taxon>
        <taxon>Endopterygota</taxon>
        <taxon>Lepidoptera</taxon>
        <taxon>Glossata</taxon>
        <taxon>Ditrysia</taxon>
        <taxon>Papilionoidea</taxon>
        <taxon>Pieridae</taxon>
        <taxon>Dismorphiinae</taxon>
        <taxon>Leptidea</taxon>
    </lineage>
</organism>
<accession>A0A5E4QPM2</accession>
<sequence>MTTHQVKKSLPISKEL</sequence>
<gene>
    <name evidence="1" type="ORF">LSINAPIS_LOCUS10706</name>
</gene>